<evidence type="ECO:0000256" key="3">
    <source>
        <dbReference type="ARBA" id="ARBA00049429"/>
    </source>
</evidence>
<reference evidence="5" key="1">
    <citation type="submission" date="2015-09" db="EMBL/GenBank/DDBJ databases">
        <authorList>
            <person name="Rodrigo-Torres L."/>
            <person name="Arahal D.R."/>
        </authorList>
    </citation>
    <scope>NUCLEOTIDE SEQUENCE [LARGE SCALE GENOMIC DNA]</scope>
    <source>
        <strain evidence="5">CECT 5091</strain>
    </source>
</reference>
<dbReference type="GO" id="GO:0019546">
    <property type="term" value="P:L-arginine deiminase pathway"/>
    <property type="evidence" value="ECO:0007669"/>
    <property type="project" value="TreeGrafter"/>
</dbReference>
<comment type="catalytic activity">
    <reaction evidence="3">
        <text>L-arginine + H2O = L-citrulline + NH4(+)</text>
        <dbReference type="Rhea" id="RHEA:19597"/>
        <dbReference type="ChEBI" id="CHEBI:15377"/>
        <dbReference type="ChEBI" id="CHEBI:28938"/>
        <dbReference type="ChEBI" id="CHEBI:32682"/>
        <dbReference type="ChEBI" id="CHEBI:57743"/>
        <dbReference type="EC" id="3.5.3.6"/>
    </reaction>
</comment>
<name>A0A0P1IZT2_9RHOB</name>
<dbReference type="OrthoDB" id="9807502at2"/>
<keyword evidence="5" id="KW-1185">Reference proteome</keyword>
<protein>
    <recommendedName>
        <fullName evidence="2">arginine deiminase</fullName>
        <ecNumber evidence="2">3.5.3.6</ecNumber>
    </recommendedName>
</protein>
<dbReference type="EC" id="3.5.3.6" evidence="2"/>
<dbReference type="SUPFAM" id="SSF55909">
    <property type="entry name" value="Pentein"/>
    <property type="match status" value="1"/>
</dbReference>
<dbReference type="GO" id="GO:0016990">
    <property type="term" value="F:arginine deiminase activity"/>
    <property type="evidence" value="ECO:0007669"/>
    <property type="project" value="UniProtKB-EC"/>
</dbReference>
<dbReference type="AlphaFoldDB" id="A0A0P1IZT2"/>
<evidence type="ECO:0000313" key="4">
    <source>
        <dbReference type="EMBL" id="CUK17899.1"/>
    </source>
</evidence>
<proteinExistence type="predicted"/>
<dbReference type="PANTHER" id="PTHR47271:SF2">
    <property type="entry name" value="ARGININE DEIMINASE"/>
    <property type="match status" value="1"/>
</dbReference>
<sequence>MDSSTVATRKWGINNDYAKLTDVLLGKPEYFKWVEAGPLIGRTLANAEKTGHSFDLQLAMKQHSEMVSIYEENDVTCHYLDSDEVLHRNFFARDSSAMTPWGALICHMQLKCRRADYATAIKFYQENDIPIWKFATAGHFEGGDFNIIEPGRVLIGYCGERSEKEGSEQVAEFVRAEGWEAVVAPISREFVHMDGLIVPLAEKLAVACIDAMEPWLVDIVRGWGIEIVDVSYREAKNLGVNLVALGEGKVLSMAGATDLNAKMRAMGFEVYDPDMSMFTLGGGGVHCLSQALCREDA</sequence>
<dbReference type="STRING" id="1715692.RUE5091_04178"/>
<dbReference type="Proteomes" id="UP000051260">
    <property type="component" value="Unassembled WGS sequence"/>
</dbReference>
<comment type="pathway">
    <text evidence="1">Amino-acid degradation; L-arginine degradation via ADI pathway; carbamoyl phosphate from L-arginine: step 1/2.</text>
</comment>
<gene>
    <name evidence="4" type="ORF">RUE5091_04178</name>
</gene>
<dbReference type="Gene3D" id="3.75.10.10">
    <property type="entry name" value="L-arginine/glycine Amidinotransferase, Chain A"/>
    <property type="match status" value="1"/>
</dbReference>
<dbReference type="RefSeq" id="WP_058283794.1">
    <property type="nucleotide sequence ID" value="NZ_CYUD01000018.1"/>
</dbReference>
<dbReference type="PANTHER" id="PTHR47271">
    <property type="entry name" value="ARGININE DEIMINASE"/>
    <property type="match status" value="1"/>
</dbReference>
<evidence type="ECO:0000313" key="5">
    <source>
        <dbReference type="Proteomes" id="UP000051260"/>
    </source>
</evidence>
<accession>A0A0P1IZT2</accession>
<dbReference type="EMBL" id="CYUD01000018">
    <property type="protein sequence ID" value="CUK17899.1"/>
    <property type="molecule type" value="Genomic_DNA"/>
</dbReference>
<organism evidence="4 5">
    <name type="scientific">Ruegeria denitrificans</name>
    <dbReference type="NCBI Taxonomy" id="1715692"/>
    <lineage>
        <taxon>Bacteria</taxon>
        <taxon>Pseudomonadati</taxon>
        <taxon>Pseudomonadota</taxon>
        <taxon>Alphaproteobacteria</taxon>
        <taxon>Rhodobacterales</taxon>
        <taxon>Roseobacteraceae</taxon>
        <taxon>Ruegeria</taxon>
    </lineage>
</organism>
<evidence type="ECO:0000256" key="1">
    <source>
        <dbReference type="ARBA" id="ARBA00005213"/>
    </source>
</evidence>
<evidence type="ECO:0000256" key="2">
    <source>
        <dbReference type="ARBA" id="ARBA00012171"/>
    </source>
</evidence>
<dbReference type="Pfam" id="PF19420">
    <property type="entry name" value="DDAH_eukar"/>
    <property type="match status" value="1"/>
</dbReference>